<dbReference type="EMBL" id="CAFBLQ010000036">
    <property type="protein sequence ID" value="CAB4865713.1"/>
    <property type="molecule type" value="Genomic_DNA"/>
</dbReference>
<dbReference type="SUPFAM" id="SSF51735">
    <property type="entry name" value="NAD(P)-binding Rossmann-fold domains"/>
    <property type="match status" value="1"/>
</dbReference>
<sequence length="257" mass="25802">MSGVALVTGAARGIGAATVRALAADGWEVIAVDRAADDPRLPYAMGSRAELEALAGERVTTAVADVTDRTALAGVVAQAQERHGGLDAVIAAAGVVAGGVPLWEMDEDALDAVIDVNLLGVIAAARAGIPALLHRPKPRAGRFIAISSVAALRGLPMLAAYCAAKAGVSGLVRGLAADLRGTGVTANAICPGSTRTPILEESARLYGLPSSAAFADQQPIERLIEPEEVASFIAWLAGPGGAAFTGAEIPVDGGLSV</sequence>
<evidence type="ECO:0000256" key="1">
    <source>
        <dbReference type="ARBA" id="ARBA00006484"/>
    </source>
</evidence>
<organism evidence="3">
    <name type="scientific">freshwater metagenome</name>
    <dbReference type="NCBI Taxonomy" id="449393"/>
    <lineage>
        <taxon>unclassified sequences</taxon>
        <taxon>metagenomes</taxon>
        <taxon>ecological metagenomes</taxon>
    </lineage>
</organism>
<gene>
    <name evidence="3" type="ORF">UFOPK3423_00479</name>
</gene>
<dbReference type="InterPro" id="IPR002347">
    <property type="entry name" value="SDR_fam"/>
</dbReference>
<proteinExistence type="inferred from homology"/>
<accession>A0A6J7DEX7</accession>
<dbReference type="PRINTS" id="PR00081">
    <property type="entry name" value="GDHRDH"/>
</dbReference>
<dbReference type="Gene3D" id="3.40.50.720">
    <property type="entry name" value="NAD(P)-binding Rossmann-like Domain"/>
    <property type="match status" value="1"/>
</dbReference>
<evidence type="ECO:0000259" key="2">
    <source>
        <dbReference type="SMART" id="SM00822"/>
    </source>
</evidence>
<dbReference type="Pfam" id="PF13561">
    <property type="entry name" value="adh_short_C2"/>
    <property type="match status" value="1"/>
</dbReference>
<dbReference type="PROSITE" id="PS00061">
    <property type="entry name" value="ADH_SHORT"/>
    <property type="match status" value="1"/>
</dbReference>
<dbReference type="InterPro" id="IPR036291">
    <property type="entry name" value="NAD(P)-bd_dom_sf"/>
</dbReference>
<dbReference type="InterPro" id="IPR057326">
    <property type="entry name" value="KR_dom"/>
</dbReference>
<dbReference type="FunFam" id="3.40.50.720:FF:000084">
    <property type="entry name" value="Short-chain dehydrogenase reductase"/>
    <property type="match status" value="1"/>
</dbReference>
<dbReference type="PANTHER" id="PTHR42879:SF2">
    <property type="entry name" value="3-OXOACYL-[ACYL-CARRIER-PROTEIN] REDUCTASE FABG"/>
    <property type="match status" value="1"/>
</dbReference>
<comment type="similarity">
    <text evidence="1">Belongs to the short-chain dehydrogenases/reductases (SDR) family.</text>
</comment>
<dbReference type="AlphaFoldDB" id="A0A6J7DEX7"/>
<dbReference type="InterPro" id="IPR030981">
    <property type="entry name" value="SDR_subfam_2"/>
</dbReference>
<dbReference type="SMART" id="SM00822">
    <property type="entry name" value="PKS_KR"/>
    <property type="match status" value="1"/>
</dbReference>
<dbReference type="NCBIfam" id="TIGR04504">
    <property type="entry name" value="SDR_subfam_2"/>
    <property type="match status" value="1"/>
</dbReference>
<dbReference type="CDD" id="cd05233">
    <property type="entry name" value="SDR_c"/>
    <property type="match status" value="1"/>
</dbReference>
<name>A0A6J7DEX7_9ZZZZ</name>
<dbReference type="InterPro" id="IPR020904">
    <property type="entry name" value="Sc_DH/Rdtase_CS"/>
</dbReference>
<evidence type="ECO:0000313" key="3">
    <source>
        <dbReference type="EMBL" id="CAB4865713.1"/>
    </source>
</evidence>
<dbReference type="PANTHER" id="PTHR42879">
    <property type="entry name" value="3-OXOACYL-(ACYL-CARRIER-PROTEIN) REDUCTASE"/>
    <property type="match status" value="1"/>
</dbReference>
<protein>
    <submittedName>
        <fullName evidence="3">Unannotated protein</fullName>
    </submittedName>
</protein>
<dbReference type="GO" id="GO:0032787">
    <property type="term" value="P:monocarboxylic acid metabolic process"/>
    <property type="evidence" value="ECO:0007669"/>
    <property type="project" value="UniProtKB-ARBA"/>
</dbReference>
<dbReference type="NCBIfam" id="NF040491">
    <property type="entry name" value="SDR_subfam_4"/>
    <property type="match status" value="1"/>
</dbReference>
<reference evidence="3" key="1">
    <citation type="submission" date="2020-05" db="EMBL/GenBank/DDBJ databases">
        <authorList>
            <person name="Chiriac C."/>
            <person name="Salcher M."/>
            <person name="Ghai R."/>
            <person name="Kavagutti S V."/>
        </authorList>
    </citation>
    <scope>NUCLEOTIDE SEQUENCE</scope>
</reference>
<dbReference type="PRINTS" id="PR00080">
    <property type="entry name" value="SDRFAMILY"/>
</dbReference>
<feature type="domain" description="Ketoreductase" evidence="2">
    <location>
        <begin position="3"/>
        <end position="195"/>
    </location>
</feature>
<dbReference type="InterPro" id="IPR050259">
    <property type="entry name" value="SDR"/>
</dbReference>